<dbReference type="Pfam" id="PF00892">
    <property type="entry name" value="EamA"/>
    <property type="match status" value="1"/>
</dbReference>
<keyword evidence="2" id="KW-0812">Transmembrane</keyword>
<feature type="transmembrane region" description="Helical" evidence="2">
    <location>
        <begin position="6"/>
        <end position="23"/>
    </location>
</feature>
<feature type="transmembrane region" description="Helical" evidence="2">
    <location>
        <begin position="115"/>
        <end position="135"/>
    </location>
</feature>
<keyword evidence="2" id="KW-0472">Membrane</keyword>
<organism evidence="4 5">
    <name type="scientific">Arthrobacter cavernae</name>
    <dbReference type="NCBI Taxonomy" id="2817681"/>
    <lineage>
        <taxon>Bacteria</taxon>
        <taxon>Bacillati</taxon>
        <taxon>Actinomycetota</taxon>
        <taxon>Actinomycetes</taxon>
        <taxon>Micrococcales</taxon>
        <taxon>Micrococcaceae</taxon>
        <taxon>Arthrobacter</taxon>
    </lineage>
</organism>
<feature type="transmembrane region" description="Helical" evidence="2">
    <location>
        <begin position="171"/>
        <end position="193"/>
    </location>
</feature>
<evidence type="ECO:0000259" key="3">
    <source>
        <dbReference type="Pfam" id="PF00892"/>
    </source>
</evidence>
<feature type="transmembrane region" description="Helical" evidence="2">
    <location>
        <begin position="30"/>
        <end position="51"/>
    </location>
</feature>
<comment type="caution">
    <text evidence="4">The sequence shown here is derived from an EMBL/GenBank/DDBJ whole genome shotgun (WGS) entry which is preliminary data.</text>
</comment>
<sequence length="280" mass="29252">MTLTVTAVVLFAAVLHSGWNAIAKAIPDRLAASTLIALVYLVSGIAGALVFGMPLEASWPFIAASACLQTMYLILLTTSYKHGDFSQVYPLARGLAVLLVAAVAMTVLAEQLNPVQLAGVAVVAGSLLSLSLTGGRTGNRRATLFAVLTGISVAAYTLVDGVGMRLSGEPLGYVAWLFLLQGAMIPMLCWWLAPSRGGFVRGVRSHWKPGLLGGFMSMLAYAVVVWAQSLAPLALVSALRETSVLLAGVIGAVFFSERFSRVRMGLTAAAVCGIVALQLG</sequence>
<feature type="transmembrane region" description="Helical" evidence="2">
    <location>
        <begin position="88"/>
        <end position="109"/>
    </location>
</feature>
<dbReference type="RefSeq" id="WP_207617874.1">
    <property type="nucleotide sequence ID" value="NZ_JAFNLL010000079.1"/>
</dbReference>
<feature type="transmembrane region" description="Helical" evidence="2">
    <location>
        <begin position="142"/>
        <end position="159"/>
    </location>
</feature>
<dbReference type="SUPFAM" id="SSF103481">
    <property type="entry name" value="Multidrug resistance efflux transporter EmrE"/>
    <property type="match status" value="2"/>
</dbReference>
<keyword evidence="5" id="KW-1185">Reference proteome</keyword>
<comment type="similarity">
    <text evidence="1">Belongs to the EamA transporter family.</text>
</comment>
<dbReference type="InterPro" id="IPR037185">
    <property type="entry name" value="EmrE-like"/>
</dbReference>
<evidence type="ECO:0000256" key="1">
    <source>
        <dbReference type="ARBA" id="ARBA00007362"/>
    </source>
</evidence>
<feature type="transmembrane region" description="Helical" evidence="2">
    <location>
        <begin position="57"/>
        <end position="76"/>
    </location>
</feature>
<evidence type="ECO:0000256" key="2">
    <source>
        <dbReference type="SAM" id="Phobius"/>
    </source>
</evidence>
<evidence type="ECO:0000313" key="5">
    <source>
        <dbReference type="Proteomes" id="UP000664164"/>
    </source>
</evidence>
<protein>
    <submittedName>
        <fullName evidence="4">EamA family transporter</fullName>
    </submittedName>
</protein>
<reference evidence="4" key="1">
    <citation type="submission" date="2021-03" db="EMBL/GenBank/DDBJ databases">
        <title>A new species, PO-11, isolated from a karst cave deposit.</title>
        <authorList>
            <person name="Zhaoxiaoyong W."/>
        </authorList>
    </citation>
    <scope>NUCLEOTIDE SEQUENCE</scope>
    <source>
        <strain evidence="4">PO-11</strain>
    </source>
</reference>
<dbReference type="Proteomes" id="UP000664164">
    <property type="component" value="Unassembled WGS sequence"/>
</dbReference>
<dbReference type="EMBL" id="JAFNLL010000079">
    <property type="protein sequence ID" value="MBO1269957.1"/>
    <property type="molecule type" value="Genomic_DNA"/>
</dbReference>
<dbReference type="GO" id="GO:0016020">
    <property type="term" value="C:membrane"/>
    <property type="evidence" value="ECO:0007669"/>
    <property type="project" value="InterPro"/>
</dbReference>
<keyword evidence="2" id="KW-1133">Transmembrane helix</keyword>
<dbReference type="AlphaFoldDB" id="A0A939HFH0"/>
<dbReference type="Gene3D" id="1.10.3730.20">
    <property type="match status" value="2"/>
</dbReference>
<proteinExistence type="inferred from homology"/>
<feature type="domain" description="EamA" evidence="3">
    <location>
        <begin position="142"/>
        <end position="275"/>
    </location>
</feature>
<evidence type="ECO:0000313" key="4">
    <source>
        <dbReference type="EMBL" id="MBO1269957.1"/>
    </source>
</evidence>
<feature type="transmembrane region" description="Helical" evidence="2">
    <location>
        <begin position="233"/>
        <end position="255"/>
    </location>
</feature>
<accession>A0A939HFH0</accession>
<gene>
    <name evidence="4" type="ORF">J1902_18690</name>
</gene>
<dbReference type="InterPro" id="IPR000620">
    <property type="entry name" value="EamA_dom"/>
</dbReference>
<name>A0A939HFH0_9MICC</name>
<feature type="transmembrane region" description="Helical" evidence="2">
    <location>
        <begin position="205"/>
        <end position="227"/>
    </location>
</feature>